<evidence type="ECO:0000313" key="2">
    <source>
        <dbReference type="Proteomes" id="UP000016843"/>
    </source>
</evidence>
<evidence type="ECO:0000313" key="1">
    <source>
        <dbReference type="EMBL" id="ERM81481.1"/>
    </source>
</evidence>
<accession>U5BXX8</accession>
<protein>
    <submittedName>
        <fullName evidence="1">Uncharacterized protein</fullName>
    </submittedName>
</protein>
<organism evidence="1 2">
    <name type="scientific">Rhodonellum psychrophilum GCM71 = DSM 17998</name>
    <dbReference type="NCBI Taxonomy" id="1123057"/>
    <lineage>
        <taxon>Bacteria</taxon>
        <taxon>Pseudomonadati</taxon>
        <taxon>Bacteroidota</taxon>
        <taxon>Cytophagia</taxon>
        <taxon>Cytophagales</taxon>
        <taxon>Cytophagaceae</taxon>
        <taxon>Rhodonellum</taxon>
    </lineage>
</organism>
<sequence length="31" mass="3864">MKPERKRVKQVWIWSKKNPIQLRDGILESWI</sequence>
<comment type="caution">
    <text evidence="1">The sequence shown here is derived from an EMBL/GenBank/DDBJ whole genome shotgun (WGS) entry which is preliminary data.</text>
</comment>
<dbReference type="EMBL" id="AWXR01000049">
    <property type="protein sequence ID" value="ERM81481.1"/>
    <property type="molecule type" value="Genomic_DNA"/>
</dbReference>
<reference evidence="1 2" key="1">
    <citation type="journal article" date="2013" name="Genome Announc.">
        <title>Draft Genome Sequence of the Psychrophilic and Alkaliphilic Rhodonellum psychrophilum Strain GCM71T.</title>
        <authorList>
            <person name="Hauptmann A.L."/>
            <person name="Glaring M.A."/>
            <person name="Hallin P.F."/>
            <person name="Prieme A."/>
            <person name="Stougaard P."/>
        </authorList>
    </citation>
    <scope>NUCLEOTIDE SEQUENCE [LARGE SCALE GENOMIC DNA]</scope>
    <source>
        <strain evidence="1 2">GCM71</strain>
    </source>
</reference>
<name>U5BXX8_9BACT</name>
<proteinExistence type="predicted"/>
<dbReference type="Proteomes" id="UP000016843">
    <property type="component" value="Unassembled WGS sequence"/>
</dbReference>
<gene>
    <name evidence="1" type="ORF">P872_10195</name>
</gene>
<dbReference type="AlphaFoldDB" id="U5BXX8"/>
<keyword evidence="2" id="KW-1185">Reference proteome</keyword>